<feature type="domain" description="GGDEF" evidence="4">
    <location>
        <begin position="387"/>
        <end position="518"/>
    </location>
</feature>
<dbReference type="InterPro" id="IPR043128">
    <property type="entry name" value="Rev_trsase/Diguanyl_cyclase"/>
</dbReference>
<keyword evidence="3" id="KW-0175">Coiled coil</keyword>
<dbReference type="RefSeq" id="WP_220783020.1">
    <property type="nucleotide sequence ID" value="NZ_BPEY01000112.1"/>
</dbReference>
<comment type="catalytic activity">
    <reaction evidence="2">
        <text>2 GTP = 3',3'-c-di-GMP + 2 diphosphate</text>
        <dbReference type="Rhea" id="RHEA:24898"/>
        <dbReference type="ChEBI" id="CHEBI:33019"/>
        <dbReference type="ChEBI" id="CHEBI:37565"/>
        <dbReference type="ChEBI" id="CHEBI:58805"/>
        <dbReference type="EC" id="2.7.7.65"/>
    </reaction>
</comment>
<evidence type="ECO:0000313" key="5">
    <source>
        <dbReference type="EMBL" id="GIU51324.1"/>
    </source>
</evidence>
<dbReference type="CDD" id="cd01949">
    <property type="entry name" value="GGDEF"/>
    <property type="match status" value="1"/>
</dbReference>
<dbReference type="SMART" id="SM00267">
    <property type="entry name" value="GGDEF"/>
    <property type="match status" value="1"/>
</dbReference>
<dbReference type="EC" id="2.7.7.65" evidence="1"/>
<reference evidence="5" key="1">
    <citation type="submission" date="2021-05" db="EMBL/GenBank/DDBJ databases">
        <title>Molecular characterization for Shewanella algae harboring chromosomal blaOXA-55-like strains isolated from clinical and environment sample.</title>
        <authorList>
            <person name="Ohama Y."/>
            <person name="Aoki K."/>
            <person name="Harada S."/>
            <person name="Moriya K."/>
            <person name="Ishii Y."/>
            <person name="Tateda K."/>
        </authorList>
    </citation>
    <scope>NUCLEOTIDE SEQUENCE</scope>
    <source>
        <strain evidence="5">JCM 11563</strain>
    </source>
</reference>
<dbReference type="PANTHER" id="PTHR45138">
    <property type="entry name" value="REGULATORY COMPONENTS OF SENSORY TRANSDUCTION SYSTEM"/>
    <property type="match status" value="1"/>
</dbReference>
<dbReference type="Pfam" id="PF00990">
    <property type="entry name" value="GGDEF"/>
    <property type="match status" value="1"/>
</dbReference>
<dbReference type="NCBIfam" id="TIGR00254">
    <property type="entry name" value="GGDEF"/>
    <property type="match status" value="1"/>
</dbReference>
<name>A0ABQ4PQQ2_9GAMM</name>
<evidence type="ECO:0000259" key="4">
    <source>
        <dbReference type="PROSITE" id="PS50887"/>
    </source>
</evidence>
<organism evidence="5 6">
    <name type="scientific">Shewanella sairae</name>
    <dbReference type="NCBI Taxonomy" id="190310"/>
    <lineage>
        <taxon>Bacteria</taxon>
        <taxon>Pseudomonadati</taxon>
        <taxon>Pseudomonadota</taxon>
        <taxon>Gammaproteobacteria</taxon>
        <taxon>Alteromonadales</taxon>
        <taxon>Shewanellaceae</taxon>
        <taxon>Shewanella</taxon>
    </lineage>
</organism>
<evidence type="ECO:0000256" key="2">
    <source>
        <dbReference type="ARBA" id="ARBA00034247"/>
    </source>
</evidence>
<feature type="coiled-coil region" evidence="3">
    <location>
        <begin position="322"/>
        <end position="349"/>
    </location>
</feature>
<dbReference type="InterPro" id="IPR000160">
    <property type="entry name" value="GGDEF_dom"/>
</dbReference>
<dbReference type="PANTHER" id="PTHR45138:SF9">
    <property type="entry name" value="DIGUANYLATE CYCLASE DGCM-RELATED"/>
    <property type="match status" value="1"/>
</dbReference>
<evidence type="ECO:0000313" key="6">
    <source>
        <dbReference type="Proteomes" id="UP000887104"/>
    </source>
</evidence>
<evidence type="ECO:0000256" key="3">
    <source>
        <dbReference type="SAM" id="Coils"/>
    </source>
</evidence>
<dbReference type="PROSITE" id="PS50887">
    <property type="entry name" value="GGDEF"/>
    <property type="match status" value="1"/>
</dbReference>
<dbReference type="EMBL" id="BPEY01000112">
    <property type="protein sequence ID" value="GIU51324.1"/>
    <property type="molecule type" value="Genomic_DNA"/>
</dbReference>
<dbReference type="InterPro" id="IPR048516">
    <property type="entry name" value="DGCcoil"/>
</dbReference>
<proteinExistence type="predicted"/>
<accession>A0ABQ4PQQ2</accession>
<comment type="caution">
    <text evidence="5">The sequence shown here is derived from an EMBL/GenBank/DDBJ whole genome shotgun (WGS) entry which is preliminary data.</text>
</comment>
<keyword evidence="6" id="KW-1185">Reference proteome</keyword>
<gene>
    <name evidence="5" type="ORF">TUM4438_40540</name>
</gene>
<dbReference type="Pfam" id="PF20975">
    <property type="entry name" value="DGCcoil"/>
    <property type="match status" value="1"/>
</dbReference>
<sequence length="518" mass="59723">MKDAATSTSQVSLLQQKLYSARQAMEEMSDAQNEKLQTLMQFIGQLSLACKGQNLELDNKLAKLRHKLASFSQVEDSLAALNEADVILKQQYARVMLQLEDSRQSLSNMVRQIQRVESLPSKLKLEISYFKKELTKPFHTYWDYIPQVEKVANFYDEILKEQLNFGEKFEILPRHRQSAHELAQLLSEIEFKKEQRDQITQIKKSLTEHFELDTLLDAYQVVLGLLLDNIAKEKTASQEFLFVLNNALSNVQDVVTESYSHSVKSFQVSKQLNRDINVEVDNVGDAVIEFEDIDELKAQITNHLASLRKSLGRKELLENREQAQLKQSVETLRQELKELGKETESYKERLFEQQKLNLLDSLTQLPNRSALEERMDIEYRNYQRTSQPLWVAVADIDHFKTINDSFGHSTGDKTLQVIAMALKNALRESEFVARYGGEEFVLLLPNIAESDIQPLLNRVREKVKSIPFKFKNQRITVTVSIGAAQVIDNELINETFDRADAALYKAKNESRDRVIIDF</sequence>
<protein>
    <recommendedName>
        <fullName evidence="1">diguanylate cyclase</fullName>
        <ecNumber evidence="1">2.7.7.65</ecNumber>
    </recommendedName>
</protein>
<dbReference type="Proteomes" id="UP000887104">
    <property type="component" value="Unassembled WGS sequence"/>
</dbReference>
<dbReference type="Gene3D" id="3.30.70.270">
    <property type="match status" value="1"/>
</dbReference>
<dbReference type="InterPro" id="IPR050469">
    <property type="entry name" value="Diguanylate_Cyclase"/>
</dbReference>
<dbReference type="SUPFAM" id="SSF55073">
    <property type="entry name" value="Nucleotide cyclase"/>
    <property type="match status" value="1"/>
</dbReference>
<evidence type="ECO:0000256" key="1">
    <source>
        <dbReference type="ARBA" id="ARBA00012528"/>
    </source>
</evidence>
<dbReference type="InterPro" id="IPR029787">
    <property type="entry name" value="Nucleotide_cyclase"/>
</dbReference>